<dbReference type="Proteomes" id="UP001590951">
    <property type="component" value="Unassembled WGS sequence"/>
</dbReference>
<protein>
    <submittedName>
        <fullName evidence="2">Uncharacterized protein</fullName>
    </submittedName>
</protein>
<evidence type="ECO:0000313" key="2">
    <source>
        <dbReference type="EMBL" id="KAL2049973.1"/>
    </source>
</evidence>
<keyword evidence="3" id="KW-1185">Reference proteome</keyword>
<gene>
    <name evidence="2" type="ORF">ABVK25_009700</name>
</gene>
<evidence type="ECO:0000256" key="1">
    <source>
        <dbReference type="SAM" id="MobiDB-lite"/>
    </source>
</evidence>
<comment type="caution">
    <text evidence="2">The sequence shown here is derived from an EMBL/GenBank/DDBJ whole genome shotgun (WGS) entry which is preliminary data.</text>
</comment>
<proteinExistence type="predicted"/>
<organism evidence="2 3">
    <name type="scientific">Lepraria finkii</name>
    <dbReference type="NCBI Taxonomy" id="1340010"/>
    <lineage>
        <taxon>Eukaryota</taxon>
        <taxon>Fungi</taxon>
        <taxon>Dikarya</taxon>
        <taxon>Ascomycota</taxon>
        <taxon>Pezizomycotina</taxon>
        <taxon>Lecanoromycetes</taxon>
        <taxon>OSLEUM clade</taxon>
        <taxon>Lecanoromycetidae</taxon>
        <taxon>Lecanorales</taxon>
        <taxon>Lecanorineae</taxon>
        <taxon>Stereocaulaceae</taxon>
        <taxon>Lepraria</taxon>
    </lineage>
</organism>
<dbReference type="EMBL" id="JBHFEH010000054">
    <property type="protein sequence ID" value="KAL2049973.1"/>
    <property type="molecule type" value="Genomic_DNA"/>
</dbReference>
<feature type="region of interest" description="Disordered" evidence="1">
    <location>
        <begin position="25"/>
        <end position="50"/>
    </location>
</feature>
<evidence type="ECO:0000313" key="3">
    <source>
        <dbReference type="Proteomes" id="UP001590951"/>
    </source>
</evidence>
<accession>A0ABR4B2I2</accession>
<sequence length="124" mass="13920">MKEEINEVRTEVSVYEPAPEAIEVDIGNPVDEPDSGWSGFGSFPTKTKGKKARKNENCCCCQFSSSSRQSLRQAFISRLYEAFRSAVPIPPARKNENENEDYADVFLGHARLYVFANNYLCISG</sequence>
<name>A0ABR4B2I2_9LECA</name>
<reference evidence="2 3" key="1">
    <citation type="submission" date="2024-09" db="EMBL/GenBank/DDBJ databases">
        <title>Rethinking Asexuality: The Enigmatic Case of Functional Sexual Genes in Lepraria (Stereocaulaceae).</title>
        <authorList>
            <person name="Doellman M."/>
            <person name="Sun Y."/>
            <person name="Barcenas-Pena A."/>
            <person name="Lumbsch H.T."/>
            <person name="Grewe F."/>
        </authorList>
    </citation>
    <scope>NUCLEOTIDE SEQUENCE [LARGE SCALE GENOMIC DNA]</scope>
    <source>
        <strain evidence="2 3">Grewe 0041</strain>
    </source>
</reference>